<evidence type="ECO:0000256" key="2">
    <source>
        <dbReference type="ARBA" id="ARBA00023015"/>
    </source>
</evidence>
<dbReference type="Pfam" id="PF11951">
    <property type="entry name" value="Fungal_trans_2"/>
    <property type="match status" value="1"/>
</dbReference>
<protein>
    <recommendedName>
        <fullName evidence="6">Zn(2)-C6 fungal-type domain-containing protein</fullName>
    </recommendedName>
</protein>
<dbReference type="PANTHER" id="PTHR37534:SF7">
    <property type="entry name" value="TRANSCRIPTIONAL ACTIVATOR PROTEIN UGA3"/>
    <property type="match status" value="1"/>
</dbReference>
<evidence type="ECO:0000256" key="4">
    <source>
        <dbReference type="ARBA" id="ARBA00023163"/>
    </source>
</evidence>
<dbReference type="AlphaFoldDB" id="A0A9W9UC83"/>
<evidence type="ECO:0000259" key="6">
    <source>
        <dbReference type="PROSITE" id="PS50048"/>
    </source>
</evidence>
<dbReference type="Pfam" id="PF00172">
    <property type="entry name" value="Zn_clus"/>
    <property type="match status" value="1"/>
</dbReference>
<keyword evidence="8" id="KW-1185">Reference proteome</keyword>
<dbReference type="GO" id="GO:0000981">
    <property type="term" value="F:DNA-binding transcription factor activity, RNA polymerase II-specific"/>
    <property type="evidence" value="ECO:0007669"/>
    <property type="project" value="InterPro"/>
</dbReference>
<dbReference type="InterPro" id="IPR001138">
    <property type="entry name" value="Zn2Cys6_DnaBD"/>
</dbReference>
<keyword evidence="3" id="KW-0238">DNA-binding</keyword>
<keyword evidence="2" id="KW-0805">Transcription regulation</keyword>
<evidence type="ECO:0000313" key="7">
    <source>
        <dbReference type="EMBL" id="KAJ5331176.1"/>
    </source>
</evidence>
<reference evidence="7" key="1">
    <citation type="submission" date="2022-12" db="EMBL/GenBank/DDBJ databases">
        <authorList>
            <person name="Petersen C."/>
        </authorList>
    </citation>
    <scope>NUCLEOTIDE SEQUENCE</scope>
    <source>
        <strain evidence="7">IBT 21472</strain>
    </source>
</reference>
<dbReference type="GO" id="GO:0000976">
    <property type="term" value="F:transcription cis-regulatory region binding"/>
    <property type="evidence" value="ECO:0007669"/>
    <property type="project" value="TreeGrafter"/>
</dbReference>
<dbReference type="EMBL" id="JAPZBO010000001">
    <property type="protein sequence ID" value="KAJ5331176.1"/>
    <property type="molecule type" value="Genomic_DNA"/>
</dbReference>
<dbReference type="GO" id="GO:0008270">
    <property type="term" value="F:zinc ion binding"/>
    <property type="evidence" value="ECO:0007669"/>
    <property type="project" value="InterPro"/>
</dbReference>
<gene>
    <name evidence="7" type="ORF">N7476_000959</name>
</gene>
<name>A0A9W9UC83_9EURO</name>
<dbReference type="GO" id="GO:0045944">
    <property type="term" value="P:positive regulation of transcription by RNA polymerase II"/>
    <property type="evidence" value="ECO:0007669"/>
    <property type="project" value="TreeGrafter"/>
</dbReference>
<dbReference type="Proteomes" id="UP001147746">
    <property type="component" value="Unassembled WGS sequence"/>
</dbReference>
<evidence type="ECO:0000313" key="8">
    <source>
        <dbReference type="Proteomes" id="UP001147746"/>
    </source>
</evidence>
<accession>A0A9W9UC83</accession>
<reference evidence="7" key="2">
    <citation type="journal article" date="2023" name="IMA Fungus">
        <title>Comparative genomic study of the Penicillium genus elucidates a diverse pangenome and 15 lateral gene transfer events.</title>
        <authorList>
            <person name="Petersen C."/>
            <person name="Sorensen T."/>
            <person name="Nielsen M.R."/>
            <person name="Sondergaard T.E."/>
            <person name="Sorensen J.L."/>
            <person name="Fitzpatrick D.A."/>
            <person name="Frisvad J.C."/>
            <person name="Nielsen K.L."/>
        </authorList>
    </citation>
    <scope>NUCLEOTIDE SEQUENCE</scope>
    <source>
        <strain evidence="7">IBT 21472</strain>
    </source>
</reference>
<comment type="caution">
    <text evidence="7">The sequence shown here is derived from an EMBL/GenBank/DDBJ whole genome shotgun (WGS) entry which is preliminary data.</text>
</comment>
<evidence type="ECO:0000256" key="5">
    <source>
        <dbReference type="ARBA" id="ARBA00023242"/>
    </source>
</evidence>
<keyword evidence="4" id="KW-0804">Transcription</keyword>
<dbReference type="SUPFAM" id="SSF57701">
    <property type="entry name" value="Zn2/Cys6 DNA-binding domain"/>
    <property type="match status" value="1"/>
</dbReference>
<keyword evidence="5" id="KW-0539">Nucleus</keyword>
<evidence type="ECO:0000256" key="3">
    <source>
        <dbReference type="ARBA" id="ARBA00023125"/>
    </source>
</evidence>
<proteinExistence type="predicted"/>
<dbReference type="PROSITE" id="PS50048">
    <property type="entry name" value="ZN2_CY6_FUNGAL_2"/>
    <property type="match status" value="1"/>
</dbReference>
<dbReference type="GO" id="GO:0005634">
    <property type="term" value="C:nucleus"/>
    <property type="evidence" value="ECO:0007669"/>
    <property type="project" value="UniProtKB-SubCell"/>
</dbReference>
<dbReference type="InterPro" id="IPR021858">
    <property type="entry name" value="Fun_TF"/>
</dbReference>
<dbReference type="PANTHER" id="PTHR37534">
    <property type="entry name" value="TRANSCRIPTIONAL ACTIVATOR PROTEIN UGA3"/>
    <property type="match status" value="1"/>
</dbReference>
<feature type="domain" description="Zn(2)-C6 fungal-type" evidence="6">
    <location>
        <begin position="13"/>
        <end position="41"/>
    </location>
</feature>
<sequence>MSPDRRSTTADKDCPKCKSRRINCDRTAPECKKCTSRGFKCPGYGLILKWGQGVASRGLLTGSELPVRDATCRSSVPPEPSPVNESSQTAKLEQSLSVIPHGPNPNINPMTLQLMHHFHHVVSGKLAWVDGPTNPWRQVIIPLAWSSATVLSAVLSLSSEDLAAKFSQDHPRRHQLQRLSLRLRSEALTSLASQISQMRQDDSLTNLNPIQTQYALASTLILYNVELLGAQSGQWRVHLQGARTILQWKEQSFPRTALSDEIDSFLLYEQYFASVFAGLTSFDTPHETEKDIQLIDDTAVLSDFINIMNRLTRIERLQYNQSYDVDPALLGILTHELDEAKNRMVQLSEIFQFQTEDAKQSFLHLVNIFHDASLIYMYRVLTNDPAVEERLQLLRDAILGHSHSLSQNGSFANDLVWPLFIAGTECRGDQEKQEIVVRELEVVMRISWNLDRRKVLSFLREFWALEREGQVTWIQYMREKAPGSTIMIL</sequence>
<organism evidence="7 8">
    <name type="scientific">Penicillium atrosanguineum</name>
    <dbReference type="NCBI Taxonomy" id="1132637"/>
    <lineage>
        <taxon>Eukaryota</taxon>
        <taxon>Fungi</taxon>
        <taxon>Dikarya</taxon>
        <taxon>Ascomycota</taxon>
        <taxon>Pezizomycotina</taxon>
        <taxon>Eurotiomycetes</taxon>
        <taxon>Eurotiomycetidae</taxon>
        <taxon>Eurotiales</taxon>
        <taxon>Aspergillaceae</taxon>
        <taxon>Penicillium</taxon>
    </lineage>
</organism>
<evidence type="ECO:0000256" key="1">
    <source>
        <dbReference type="ARBA" id="ARBA00004123"/>
    </source>
</evidence>
<dbReference type="InterPro" id="IPR036864">
    <property type="entry name" value="Zn2-C6_fun-type_DNA-bd_sf"/>
</dbReference>
<comment type="subcellular location">
    <subcellularLocation>
        <location evidence="1">Nucleus</location>
    </subcellularLocation>
</comment>